<keyword evidence="3" id="KW-1185">Reference proteome</keyword>
<name>A0AAD1UIN8_EUPCR</name>
<dbReference type="AlphaFoldDB" id="A0AAD1UIN8"/>
<organism evidence="2 3">
    <name type="scientific">Euplotes crassus</name>
    <dbReference type="NCBI Taxonomy" id="5936"/>
    <lineage>
        <taxon>Eukaryota</taxon>
        <taxon>Sar</taxon>
        <taxon>Alveolata</taxon>
        <taxon>Ciliophora</taxon>
        <taxon>Intramacronucleata</taxon>
        <taxon>Spirotrichea</taxon>
        <taxon>Hypotrichia</taxon>
        <taxon>Euplotida</taxon>
        <taxon>Euplotidae</taxon>
        <taxon>Moneuplotes</taxon>
    </lineage>
</organism>
<evidence type="ECO:0000313" key="2">
    <source>
        <dbReference type="EMBL" id="CAI2369479.1"/>
    </source>
</evidence>
<feature type="compositionally biased region" description="Basic and acidic residues" evidence="1">
    <location>
        <begin position="1"/>
        <end position="21"/>
    </location>
</feature>
<evidence type="ECO:0000256" key="1">
    <source>
        <dbReference type="SAM" id="MobiDB-lite"/>
    </source>
</evidence>
<comment type="caution">
    <text evidence="2">The sequence shown here is derived from an EMBL/GenBank/DDBJ whole genome shotgun (WGS) entry which is preliminary data.</text>
</comment>
<accession>A0AAD1UIN8</accession>
<protein>
    <submittedName>
        <fullName evidence="2">Uncharacterized protein</fullName>
    </submittedName>
</protein>
<gene>
    <name evidence="2" type="ORF">ECRASSUSDP1_LOCUS10780</name>
</gene>
<dbReference type="Proteomes" id="UP001295684">
    <property type="component" value="Unassembled WGS sequence"/>
</dbReference>
<reference evidence="2" key="1">
    <citation type="submission" date="2023-07" db="EMBL/GenBank/DDBJ databases">
        <authorList>
            <consortium name="AG Swart"/>
            <person name="Singh M."/>
            <person name="Singh A."/>
            <person name="Seah K."/>
            <person name="Emmerich C."/>
        </authorList>
    </citation>
    <scope>NUCLEOTIDE SEQUENCE</scope>
    <source>
        <strain evidence="2">DP1</strain>
    </source>
</reference>
<dbReference type="EMBL" id="CAMPGE010010630">
    <property type="protein sequence ID" value="CAI2369479.1"/>
    <property type="molecule type" value="Genomic_DNA"/>
</dbReference>
<proteinExistence type="predicted"/>
<sequence length="338" mass="39747">MFLHTSIDRSKFDNNEYRETDPPEQPSGFRKQKRRFMVKSSSSRLTAKSIKPKKTVRFALDHQDLVKENTLPDSSSSPVREKDVKICPVSSMPKEKVDTKIKRSQSNLMTRKERGKFKNGSLSSIKKSFTKMMQNQPNFKEIKRMFKNSQPSVKEKFRFKYPRNNARNKSILAIKDKNSVNTSGLRKFQYGYQSENEPQMSHIQESRTYDSRAKRLESHNVKKSLYKPVKNKTDAKNHCESRKLTPEFYKALLKHGTFMRENIREKGGFPSRAEVHKNEYSTQSSVERSHQSAFFNAPFNPNSFRKSKLKIRKIRPQTGRNRKYFQEKMSVTKNNFFN</sequence>
<feature type="region of interest" description="Disordered" evidence="1">
    <location>
        <begin position="1"/>
        <end position="50"/>
    </location>
</feature>
<evidence type="ECO:0000313" key="3">
    <source>
        <dbReference type="Proteomes" id="UP001295684"/>
    </source>
</evidence>
<feature type="region of interest" description="Disordered" evidence="1">
    <location>
        <begin position="65"/>
        <end position="85"/>
    </location>
</feature>